<evidence type="ECO:0000313" key="4">
    <source>
        <dbReference type="Proteomes" id="UP000199053"/>
    </source>
</evidence>
<dbReference type="RefSeq" id="WP_092157248.1">
    <property type="nucleotide sequence ID" value="NZ_FNGA01000001.1"/>
</dbReference>
<reference evidence="4" key="1">
    <citation type="submission" date="2016-10" db="EMBL/GenBank/DDBJ databases">
        <authorList>
            <person name="Varghese N."/>
            <person name="Submissions S."/>
        </authorList>
    </citation>
    <scope>NUCLEOTIDE SEQUENCE [LARGE SCALE GENOMIC DNA]</scope>
    <source>
        <strain evidence="4">DSM 16995</strain>
    </source>
</reference>
<dbReference type="OrthoDB" id="9814800at2"/>
<feature type="domain" description="Cytochrome c-552/4" evidence="2">
    <location>
        <begin position="40"/>
        <end position="113"/>
    </location>
</feature>
<evidence type="ECO:0000256" key="1">
    <source>
        <dbReference type="SAM" id="Phobius"/>
    </source>
</evidence>
<evidence type="ECO:0000259" key="2">
    <source>
        <dbReference type="Pfam" id="PF13435"/>
    </source>
</evidence>
<dbReference type="InterPro" id="IPR023155">
    <property type="entry name" value="Cyt_c-552/4"/>
</dbReference>
<keyword evidence="1" id="KW-1133">Transmembrane helix</keyword>
<accession>A0A1G9B2X9</accession>
<name>A0A1G9B2X9_9BACT</name>
<feature type="transmembrane region" description="Helical" evidence="1">
    <location>
        <begin position="12"/>
        <end position="29"/>
    </location>
</feature>
<dbReference type="EMBL" id="FNGA01000001">
    <property type="protein sequence ID" value="SDK33892.1"/>
    <property type="molecule type" value="Genomic_DNA"/>
</dbReference>
<sequence length="159" mass="17231">MRGKSYTIRIGVFLTILTVFGLSFVGYGVTNSATYVGSEACAECHEKEFSNYSKYSKKAHSSASIKIMASDLAQDELKDCYSCHATGYGKPGGFVSFEKTPQLADAGCEVCHGPGSLHVEDGDPELIKAKVDIKDCETCHNADRVENFNFKPLIYGGAH</sequence>
<evidence type="ECO:0000313" key="3">
    <source>
        <dbReference type="EMBL" id="SDK33892.1"/>
    </source>
</evidence>
<proteinExistence type="predicted"/>
<dbReference type="Gene3D" id="1.10.1130.10">
    <property type="entry name" value="Flavocytochrome C3, Chain A"/>
    <property type="match status" value="1"/>
</dbReference>
<keyword evidence="4" id="KW-1185">Reference proteome</keyword>
<dbReference type="STRING" id="246191.SAMN05660337_0135"/>
<keyword evidence="1" id="KW-0472">Membrane</keyword>
<dbReference type="SUPFAM" id="SSF48695">
    <property type="entry name" value="Multiheme cytochromes"/>
    <property type="match status" value="1"/>
</dbReference>
<dbReference type="InterPro" id="IPR036280">
    <property type="entry name" value="Multihaem_cyt_sf"/>
</dbReference>
<dbReference type="Pfam" id="PF13435">
    <property type="entry name" value="Cytochrome_C554"/>
    <property type="match status" value="1"/>
</dbReference>
<dbReference type="Proteomes" id="UP000199053">
    <property type="component" value="Unassembled WGS sequence"/>
</dbReference>
<dbReference type="AlphaFoldDB" id="A0A1G9B2X9"/>
<gene>
    <name evidence="3" type="ORF">SAMN05660337_0135</name>
</gene>
<organism evidence="3 4">
    <name type="scientific">Maridesulfovibrio ferrireducens</name>
    <dbReference type="NCBI Taxonomy" id="246191"/>
    <lineage>
        <taxon>Bacteria</taxon>
        <taxon>Pseudomonadati</taxon>
        <taxon>Thermodesulfobacteriota</taxon>
        <taxon>Desulfovibrionia</taxon>
        <taxon>Desulfovibrionales</taxon>
        <taxon>Desulfovibrionaceae</taxon>
        <taxon>Maridesulfovibrio</taxon>
    </lineage>
</organism>
<protein>
    <submittedName>
        <fullName evidence="3">Cytochrome c554 and c-prime</fullName>
    </submittedName>
</protein>
<keyword evidence="1" id="KW-0812">Transmembrane</keyword>